<dbReference type="InterPro" id="IPR006203">
    <property type="entry name" value="GHMP_knse_ATP-bd_CS"/>
</dbReference>
<dbReference type="InterPro" id="IPR000705">
    <property type="entry name" value="Galactokinase"/>
</dbReference>
<feature type="domain" description="Galactokinase N-terminal" evidence="11">
    <location>
        <begin position="9"/>
        <end position="43"/>
    </location>
</feature>
<evidence type="ECO:0000256" key="3">
    <source>
        <dbReference type="ARBA" id="ARBA00022741"/>
    </source>
</evidence>
<evidence type="ECO:0000256" key="5">
    <source>
        <dbReference type="ARBA" id="ARBA00022840"/>
    </source>
</evidence>
<reference evidence="13" key="1">
    <citation type="journal article" date="2019" name="Int. J. Syst. Evol. Microbiol.">
        <title>The Global Catalogue of Microorganisms (GCM) 10K type strain sequencing project: providing services to taxonomists for standard genome sequencing and annotation.</title>
        <authorList>
            <consortium name="The Broad Institute Genomics Platform"/>
            <consortium name="The Broad Institute Genome Sequencing Center for Infectious Disease"/>
            <person name="Wu L."/>
            <person name="Ma J."/>
        </authorList>
    </citation>
    <scope>NUCLEOTIDE SEQUENCE [LARGE SCALE GENOMIC DNA]</scope>
    <source>
        <strain evidence="13">CGMCC 1.16026</strain>
    </source>
</reference>
<keyword evidence="3" id="KW-0547">Nucleotide-binding</keyword>
<keyword evidence="13" id="KW-1185">Reference proteome</keyword>
<dbReference type="InterPro" id="IPR019539">
    <property type="entry name" value="GalKase_N"/>
</dbReference>
<dbReference type="PRINTS" id="PR00959">
    <property type="entry name" value="MEVGALKINASE"/>
</dbReference>
<dbReference type="InterPro" id="IPR020568">
    <property type="entry name" value="Ribosomal_Su5_D2-typ_SF"/>
</dbReference>
<evidence type="ECO:0000259" key="10">
    <source>
        <dbReference type="Pfam" id="PF08544"/>
    </source>
</evidence>
<keyword evidence="4" id="KW-0418">Kinase</keyword>
<dbReference type="Pfam" id="PF08544">
    <property type="entry name" value="GHMP_kinases_C"/>
    <property type="match status" value="1"/>
</dbReference>
<proteinExistence type="inferred from homology"/>
<dbReference type="GO" id="GO:0004335">
    <property type="term" value="F:galactokinase activity"/>
    <property type="evidence" value="ECO:0007669"/>
    <property type="project" value="UniProtKB-EC"/>
</dbReference>
<dbReference type="PROSITE" id="PS00627">
    <property type="entry name" value="GHMP_KINASES_ATP"/>
    <property type="match status" value="1"/>
</dbReference>
<evidence type="ECO:0000259" key="11">
    <source>
        <dbReference type="Pfam" id="PF10509"/>
    </source>
</evidence>
<evidence type="ECO:0000256" key="6">
    <source>
        <dbReference type="ARBA" id="ARBA00023144"/>
    </source>
</evidence>
<dbReference type="InterPro" id="IPR014721">
    <property type="entry name" value="Ribsml_uS5_D2-typ_fold_subgr"/>
</dbReference>
<feature type="domain" description="GHMP kinase C-terminal" evidence="10">
    <location>
        <begin position="271"/>
        <end position="352"/>
    </location>
</feature>
<dbReference type="PANTHER" id="PTHR10457">
    <property type="entry name" value="MEVALONATE KINASE/GALACTOKINASE"/>
    <property type="match status" value="1"/>
</dbReference>
<dbReference type="PANTHER" id="PTHR10457:SF7">
    <property type="entry name" value="GALACTOKINASE-RELATED"/>
    <property type="match status" value="1"/>
</dbReference>
<evidence type="ECO:0000259" key="9">
    <source>
        <dbReference type="Pfam" id="PF00288"/>
    </source>
</evidence>
<dbReference type="InterPro" id="IPR006204">
    <property type="entry name" value="GHMP_kinase_N_dom"/>
</dbReference>
<feature type="domain" description="GHMP kinase N-terminal" evidence="9">
    <location>
        <begin position="81"/>
        <end position="162"/>
    </location>
</feature>
<evidence type="ECO:0000256" key="4">
    <source>
        <dbReference type="ARBA" id="ARBA00022777"/>
    </source>
</evidence>
<dbReference type="SUPFAM" id="SSF54211">
    <property type="entry name" value="Ribosomal protein S5 domain 2-like"/>
    <property type="match status" value="1"/>
</dbReference>
<accession>A0ABW1ZCJ6</accession>
<dbReference type="InterPro" id="IPR019741">
    <property type="entry name" value="Galactokinase_CS"/>
</dbReference>
<evidence type="ECO:0000313" key="13">
    <source>
        <dbReference type="Proteomes" id="UP001596391"/>
    </source>
</evidence>
<evidence type="ECO:0000256" key="8">
    <source>
        <dbReference type="SAM" id="MobiDB-lite"/>
    </source>
</evidence>
<dbReference type="EC" id="2.7.1.6" evidence="7"/>
<evidence type="ECO:0000313" key="12">
    <source>
        <dbReference type="EMBL" id="MFC6646372.1"/>
    </source>
</evidence>
<evidence type="ECO:0000256" key="2">
    <source>
        <dbReference type="ARBA" id="ARBA00022679"/>
    </source>
</evidence>
<dbReference type="PROSITE" id="PS00106">
    <property type="entry name" value="GALACTOKINASE"/>
    <property type="match status" value="1"/>
</dbReference>
<evidence type="ECO:0000256" key="1">
    <source>
        <dbReference type="ARBA" id="ARBA00006566"/>
    </source>
</evidence>
<gene>
    <name evidence="12" type="primary">galK</name>
    <name evidence="12" type="ORF">ACFQBQ_12410</name>
</gene>
<evidence type="ECO:0000256" key="7">
    <source>
        <dbReference type="NCBIfam" id="TIGR00131"/>
    </source>
</evidence>
<keyword evidence="2 12" id="KW-0808">Transferase</keyword>
<dbReference type="InterPro" id="IPR013750">
    <property type="entry name" value="GHMP_kinase_C_dom"/>
</dbReference>
<dbReference type="PIRSF" id="PIRSF000530">
    <property type="entry name" value="Galactokinase"/>
    <property type="match status" value="1"/>
</dbReference>
<dbReference type="RefSeq" id="WP_390235380.1">
    <property type="nucleotide sequence ID" value="NZ_JBHSWI010000001.1"/>
</dbReference>
<dbReference type="NCBIfam" id="TIGR00131">
    <property type="entry name" value="gal_kin"/>
    <property type="match status" value="1"/>
</dbReference>
<dbReference type="InterPro" id="IPR036554">
    <property type="entry name" value="GHMP_kinase_C_sf"/>
</dbReference>
<keyword evidence="5" id="KW-0067">ATP-binding</keyword>
<dbReference type="EMBL" id="JBHSWI010000001">
    <property type="protein sequence ID" value="MFC6646372.1"/>
    <property type="molecule type" value="Genomic_DNA"/>
</dbReference>
<organism evidence="12 13">
    <name type="scientific">Granulicella cerasi</name>
    <dbReference type="NCBI Taxonomy" id="741063"/>
    <lineage>
        <taxon>Bacteria</taxon>
        <taxon>Pseudomonadati</taxon>
        <taxon>Acidobacteriota</taxon>
        <taxon>Terriglobia</taxon>
        <taxon>Terriglobales</taxon>
        <taxon>Acidobacteriaceae</taxon>
        <taxon>Granulicella</taxon>
    </lineage>
</organism>
<keyword evidence="6" id="KW-0119">Carbohydrate metabolism</keyword>
<feature type="region of interest" description="Disordered" evidence="8">
    <location>
        <begin position="378"/>
        <end position="430"/>
    </location>
</feature>
<dbReference type="InterPro" id="IPR006206">
    <property type="entry name" value="Mevalonate/galactokinase"/>
</dbReference>
<keyword evidence="6" id="KW-0299">Galactose metabolism</keyword>
<comment type="similarity">
    <text evidence="1">Belongs to the GHMP kinase family. GalK subfamily.</text>
</comment>
<dbReference type="SUPFAM" id="SSF55060">
    <property type="entry name" value="GHMP Kinase, C-terminal domain"/>
    <property type="match status" value="1"/>
</dbReference>
<dbReference type="PRINTS" id="PR00473">
    <property type="entry name" value="GALCTOKINASE"/>
</dbReference>
<dbReference type="Pfam" id="PF00288">
    <property type="entry name" value="GHMP_kinases_N"/>
    <property type="match status" value="1"/>
</dbReference>
<name>A0ABW1ZCJ6_9BACT</name>
<comment type="caution">
    <text evidence="12">The sequence shown here is derived from an EMBL/GenBank/DDBJ whole genome shotgun (WGS) entry which is preliminary data.</text>
</comment>
<dbReference type="Proteomes" id="UP001596391">
    <property type="component" value="Unassembled WGS sequence"/>
</dbReference>
<dbReference type="Gene3D" id="3.30.230.10">
    <property type="match status" value="1"/>
</dbReference>
<dbReference type="Gene3D" id="3.30.70.890">
    <property type="entry name" value="GHMP kinase, C-terminal domain"/>
    <property type="match status" value="1"/>
</dbReference>
<sequence length="430" mass="46094">MSSPRVIDFTAPGRVNLIGEHTDYSGGLVLPMAIPFHTTASLSEPADDHYHFTCGMFPTKRTIARDDRSTRVGDWSDYSVGVLRELQVLGIEVPPFHLHIEGNVPLGAGLSSSASVEVATAAALLHHAGAKLPVGEIALLAQRAENRYVGSPCGIMDQFVITAARAGHALLLNTRDLEYKLLPMNTGALAACSIVVVNSGVKHTVTAGSAYAERRKEVEEGQTLLRERFGVRDLGDAEMEQLDSVRAELSPESYKRCSHIITENARVKRAAAAMLAGDAAALGQVLQEGHVSYRDLFEASCEEVDFLVEVAGQQPGCFGARLTGGGFGGCVVNLVAKDAVEDFVAAVKAAYKQHWQIDAEVYLCEASDGAVAEHPEIATEEAPDERDLHAATAPPLERSARRVGHRFTAPHAASVAGTDRRHDRPHRAAV</sequence>
<protein>
    <recommendedName>
        <fullName evidence="7">Galactokinase</fullName>
        <ecNumber evidence="7">2.7.1.6</ecNumber>
    </recommendedName>
</protein>
<dbReference type="Pfam" id="PF10509">
    <property type="entry name" value="GalKase_gal_bdg"/>
    <property type="match status" value="1"/>
</dbReference>